<feature type="signal peptide" evidence="1">
    <location>
        <begin position="1"/>
        <end position="23"/>
    </location>
</feature>
<reference evidence="3" key="1">
    <citation type="journal article" date="2021" name="PeerJ">
        <title>Extensive microbial diversity within the chicken gut microbiome revealed by metagenomics and culture.</title>
        <authorList>
            <person name="Gilroy R."/>
            <person name="Ravi A."/>
            <person name="Getino M."/>
            <person name="Pursley I."/>
            <person name="Horton D.L."/>
            <person name="Alikhan N.F."/>
            <person name="Baker D."/>
            <person name="Gharbi K."/>
            <person name="Hall N."/>
            <person name="Watson M."/>
            <person name="Adriaenssens E.M."/>
            <person name="Foster-Nyarko E."/>
            <person name="Jarju S."/>
            <person name="Secka A."/>
            <person name="Antonio M."/>
            <person name="Oren A."/>
            <person name="Chaudhuri R.R."/>
            <person name="La Ragione R."/>
            <person name="Hildebrand F."/>
            <person name="Pallen M.J."/>
        </authorList>
    </citation>
    <scope>NUCLEOTIDE SEQUENCE</scope>
    <source>
        <strain evidence="3">ChiHecec3B27-8219</strain>
    </source>
</reference>
<proteinExistence type="predicted"/>
<evidence type="ECO:0000259" key="2">
    <source>
        <dbReference type="Pfam" id="PF00149"/>
    </source>
</evidence>
<gene>
    <name evidence="3" type="ORF">H9966_01155</name>
</gene>
<name>A0A9D2FXF9_9BACT</name>
<reference evidence="3" key="2">
    <citation type="submission" date="2021-04" db="EMBL/GenBank/DDBJ databases">
        <authorList>
            <person name="Gilroy R."/>
        </authorList>
    </citation>
    <scope>NUCLEOTIDE SEQUENCE</scope>
    <source>
        <strain evidence="3">ChiHecec3B27-8219</strain>
    </source>
</reference>
<dbReference type="InterPro" id="IPR004843">
    <property type="entry name" value="Calcineurin-like_PHP"/>
</dbReference>
<dbReference type="Gene3D" id="3.60.21.10">
    <property type="match status" value="1"/>
</dbReference>
<dbReference type="SUPFAM" id="SSF56300">
    <property type="entry name" value="Metallo-dependent phosphatases"/>
    <property type="match status" value="1"/>
</dbReference>
<evidence type="ECO:0000256" key="1">
    <source>
        <dbReference type="SAM" id="SignalP"/>
    </source>
</evidence>
<evidence type="ECO:0000313" key="4">
    <source>
        <dbReference type="Proteomes" id="UP000824055"/>
    </source>
</evidence>
<dbReference type="Proteomes" id="UP000824055">
    <property type="component" value="Unassembled WGS sequence"/>
</dbReference>
<dbReference type="GO" id="GO:0016788">
    <property type="term" value="F:hydrolase activity, acting on ester bonds"/>
    <property type="evidence" value="ECO:0007669"/>
    <property type="project" value="TreeGrafter"/>
</dbReference>
<comment type="caution">
    <text evidence="3">The sequence shown here is derived from an EMBL/GenBank/DDBJ whole genome shotgun (WGS) entry which is preliminary data.</text>
</comment>
<dbReference type="Pfam" id="PF00149">
    <property type="entry name" value="Metallophos"/>
    <property type="match status" value="1"/>
</dbReference>
<dbReference type="AlphaFoldDB" id="A0A9D2FXF9"/>
<sequence length="326" mass="35455">MRTTTRIILSAVLCVAGLLGANAQSVSFNKGGKLKIVQFTDIHWVAGKPETADAAANMNRVLDEEKPDIVIYTGDITTGKPATEGLDKALEPVIRRGIPYAVTFGNHDDEQDLTRPQLYEYIKSKEGCLNAKTEGGDFVITITAQDGKQAKAALYVMDSNAYSTIEGLKGYGWFLPEQIAWYTQTSHELTASNSGKPLPALAFFHIPLPEYNEASTAADNPLIGQRGEQACSPGINTGMLAAMLEAGDVMGTFVGHDHVNNYVTPWHGILLGYGQFTGGKTTYTDGKRGARVIELTEGKRGFKTWIRMSDGTTCNTVTYPEDFMKK</sequence>
<feature type="domain" description="Calcineurin-like phosphoesterase" evidence="2">
    <location>
        <begin position="34"/>
        <end position="259"/>
    </location>
</feature>
<accession>A0A9D2FXF9</accession>
<protein>
    <submittedName>
        <fullName evidence="3">Metallophosphoesterase family protein</fullName>
    </submittedName>
</protein>
<dbReference type="CDD" id="cd07383">
    <property type="entry name" value="MPP_Dcr2"/>
    <property type="match status" value="1"/>
</dbReference>
<dbReference type="GO" id="GO:0005737">
    <property type="term" value="C:cytoplasm"/>
    <property type="evidence" value="ECO:0007669"/>
    <property type="project" value="TreeGrafter"/>
</dbReference>
<feature type="chain" id="PRO_5038516403" evidence="1">
    <location>
        <begin position="24"/>
        <end position="326"/>
    </location>
</feature>
<evidence type="ECO:0000313" key="3">
    <source>
        <dbReference type="EMBL" id="HIZ68491.1"/>
    </source>
</evidence>
<dbReference type="PANTHER" id="PTHR32440:SF11">
    <property type="entry name" value="METALLOPHOSPHOESTERASE DOMAIN-CONTAINING PROTEIN"/>
    <property type="match status" value="1"/>
</dbReference>
<dbReference type="PANTHER" id="PTHR32440">
    <property type="entry name" value="PHOSPHATASE DCR2-RELATED-RELATED"/>
    <property type="match status" value="1"/>
</dbReference>
<keyword evidence="1" id="KW-0732">Signal</keyword>
<dbReference type="InterPro" id="IPR029052">
    <property type="entry name" value="Metallo-depent_PP-like"/>
</dbReference>
<dbReference type="EMBL" id="DXBE01000011">
    <property type="protein sequence ID" value="HIZ68491.1"/>
    <property type="molecule type" value="Genomic_DNA"/>
</dbReference>
<organism evidence="3 4">
    <name type="scientific">Candidatus Prevotella avicola</name>
    <dbReference type="NCBI Taxonomy" id="2838738"/>
    <lineage>
        <taxon>Bacteria</taxon>
        <taxon>Pseudomonadati</taxon>
        <taxon>Bacteroidota</taxon>
        <taxon>Bacteroidia</taxon>
        <taxon>Bacteroidales</taxon>
        <taxon>Prevotellaceae</taxon>
        <taxon>Prevotella</taxon>
    </lineage>
</organism>